<dbReference type="SUPFAM" id="SSF47769">
    <property type="entry name" value="SAM/Pointed domain"/>
    <property type="match status" value="3"/>
</dbReference>
<dbReference type="GO" id="GO:0048786">
    <property type="term" value="C:presynaptic active zone"/>
    <property type="evidence" value="ECO:0007669"/>
    <property type="project" value="TreeGrafter"/>
</dbReference>
<feature type="compositionally biased region" description="Polar residues" evidence="4">
    <location>
        <begin position="1178"/>
        <end position="1196"/>
    </location>
</feature>
<feature type="region of interest" description="Disordered" evidence="4">
    <location>
        <begin position="560"/>
        <end position="581"/>
    </location>
</feature>
<dbReference type="InterPro" id="IPR013761">
    <property type="entry name" value="SAM/pointed_sf"/>
</dbReference>
<feature type="domain" description="SAM" evidence="5">
    <location>
        <begin position="894"/>
        <end position="953"/>
    </location>
</feature>
<name>A0A4S2LSH0_OPIFE</name>
<evidence type="ECO:0000256" key="1">
    <source>
        <dbReference type="ARBA" id="ARBA00022737"/>
    </source>
</evidence>
<feature type="compositionally biased region" description="Polar residues" evidence="4">
    <location>
        <begin position="722"/>
        <end position="735"/>
    </location>
</feature>
<dbReference type="PANTHER" id="PTHR12587">
    <property type="entry name" value="LAR INTERACTING PROTEIN LIP -RELATED PROTEIN"/>
    <property type="match status" value="1"/>
</dbReference>
<dbReference type="InterPro" id="IPR029515">
    <property type="entry name" value="Liprin"/>
</dbReference>
<dbReference type="Pfam" id="PF07647">
    <property type="entry name" value="SAM_2"/>
    <property type="match status" value="1"/>
</dbReference>
<dbReference type="Pfam" id="PF00536">
    <property type="entry name" value="SAM_1"/>
    <property type="match status" value="1"/>
</dbReference>
<dbReference type="GO" id="GO:0007528">
    <property type="term" value="P:neuromuscular junction development"/>
    <property type="evidence" value="ECO:0007669"/>
    <property type="project" value="TreeGrafter"/>
</dbReference>
<organism evidence="6 7">
    <name type="scientific">Opisthorchis felineus</name>
    <dbReference type="NCBI Taxonomy" id="147828"/>
    <lineage>
        <taxon>Eukaryota</taxon>
        <taxon>Metazoa</taxon>
        <taxon>Spiralia</taxon>
        <taxon>Lophotrochozoa</taxon>
        <taxon>Platyhelminthes</taxon>
        <taxon>Trematoda</taxon>
        <taxon>Digenea</taxon>
        <taxon>Opisthorchiida</taxon>
        <taxon>Opisthorchiata</taxon>
        <taxon>Opisthorchiidae</taxon>
        <taxon>Opisthorchis</taxon>
    </lineage>
</organism>
<dbReference type="PROSITE" id="PS50105">
    <property type="entry name" value="SAM_DOMAIN"/>
    <property type="match status" value="1"/>
</dbReference>
<reference evidence="6 7" key="1">
    <citation type="journal article" date="2019" name="BMC Genomics">
        <title>New insights from Opisthorchis felineus genome: update on genomics of the epidemiologically important liver flukes.</title>
        <authorList>
            <person name="Ershov N.I."/>
            <person name="Mordvinov V.A."/>
            <person name="Prokhortchouk E.B."/>
            <person name="Pakharukova M.Y."/>
            <person name="Gunbin K.V."/>
            <person name="Ustyantsev K."/>
            <person name="Genaev M.A."/>
            <person name="Blinov A.G."/>
            <person name="Mazur A."/>
            <person name="Boulygina E."/>
            <person name="Tsygankova S."/>
            <person name="Khrameeva E."/>
            <person name="Chekanov N."/>
            <person name="Fan G."/>
            <person name="Xiao A."/>
            <person name="Zhang H."/>
            <person name="Xu X."/>
            <person name="Yang H."/>
            <person name="Solovyev V."/>
            <person name="Lee S.M."/>
            <person name="Liu X."/>
            <person name="Afonnikov D.A."/>
            <person name="Skryabin K.G."/>
        </authorList>
    </citation>
    <scope>NUCLEOTIDE SEQUENCE [LARGE SCALE GENOMIC DNA]</scope>
    <source>
        <strain evidence="6">AK-0245</strain>
        <tissue evidence="6">Whole organism</tissue>
    </source>
</reference>
<dbReference type="InterPro" id="IPR001660">
    <property type="entry name" value="SAM"/>
</dbReference>
<sequence length="1205" mass="133870">MESRLASDILASALRDMDEIIRASENTSPDATVIRTYAAHMNGLHNGKRNLGLEDSFPDDLRGNRKLSSSDMNAKIKPVLRTSNSEAQIQGLLYALDSSVENLGDTEGKGIILPSNTRNFLRRFLQDSRGHLSTRDASCNTTAINHVEVLSQPSVSRNEPPLALNSSSTLPKDESLKSRVILLQNQVDAQSRRIAELEQKQEQPLKSLLNNMESLDKLDLLTEVSKQQLQIASLEQAKLALESQLQRMQEQLTDISLAAEKPIFGLPTSINQANGDSASVVIPRRVDMSSPPPSANMAEGVHLNGGISETRLQPPIPAHLRVTGHGNSPHSPLDLSVRPGLDLSRNNAALTGYDLHIPPNLLPTFSATDNGGNLQTGGILRSTHHKSISLNELRQNRLNNGMDTCPTQNYAGARSFLDQFRAPRLGISPNDSLSSPVYSSPPPTDSSHLPPQYASDQHRQNFLTGTNRTPPPGKPEPTRNQHRTAGRTFGLRPSPQPDHSFATTVDGLPPPAVPTDRPINPHSPIFRRARTPKQMQERFIHPATPPVSRRSAMHKSICTLPDRNENGYQPEDTISSSRMLPRPKSTTRLRRLFTDNPQGDLLLETLPVSPFGTRLSYAFRWLSQRRNSTCEAPPKSASISVPPVTNNANARSSLSAAYAYGRSNSLRTPRSSAFQKVNSTNSLWTTRDSRGPEPNGRIMLCDSYWNQNGGFSGGDQYAAPQSVPNMPNSLTQQPWMSGAGVESLPSSSSTRETPSDASQIHSFTPPIVTDIKEELENSVDPVEGSSGAGLPLRRRRTFRFAYPSRDFLHWDKDMVSAWLYELGLGYAVPCARRWLQQGADLVRAPRKSIEQELCIRNPLHLKKILLHLQLRTKEPILFSPDPPLIRMHLPTDFNVLAWLDDLGLSEYAGVFETAAIDAVVLNNLTLEDMVSIKITNELHVLSFRRGLQVLRWINFDLNGLCRDSGTETDYLWRENGGGRRSSHPDPTELPSEVDQLVNNSGDDIMSKSFSGSTHFTESPKSKRAASPVLPRRSNTVTNLKTSNVCSWTQYRVISWLNFIELPEYARNLDGTGVHGALIMLEDRFNPDLLANILRIPSNKTLVRRHLSSKFVELVGNEVWQRKQAVSSNPDIPALTQHSKIKLSRKRTFFMSHRKRKGMEYEEELLCPVDIDSPLADLQTQESNSSEHVPSESTSMQHMALRETDL</sequence>
<keyword evidence="2 3" id="KW-0175">Coiled coil</keyword>
<gene>
    <name evidence="6" type="ORF">CRM22_005145</name>
</gene>
<feature type="compositionally biased region" description="Polar residues" evidence="4">
    <location>
        <begin position="1008"/>
        <end position="1018"/>
    </location>
</feature>
<dbReference type="EMBL" id="SJOL01006440">
    <property type="protein sequence ID" value="TGZ66752.1"/>
    <property type="molecule type" value="Genomic_DNA"/>
</dbReference>
<feature type="compositionally biased region" description="Polar residues" evidence="4">
    <location>
        <begin position="744"/>
        <end position="762"/>
    </location>
</feature>
<proteinExistence type="predicted"/>
<feature type="coiled-coil region" evidence="3">
    <location>
        <begin position="224"/>
        <end position="258"/>
    </location>
</feature>
<feature type="compositionally biased region" description="Low complexity" evidence="4">
    <location>
        <begin position="428"/>
        <end position="438"/>
    </location>
</feature>
<feature type="region of interest" description="Disordered" evidence="4">
    <location>
        <begin position="1008"/>
        <end position="1029"/>
    </location>
</feature>
<dbReference type="PANTHER" id="PTHR12587:SF14">
    <property type="entry name" value="AT31531P"/>
    <property type="match status" value="1"/>
</dbReference>
<evidence type="ECO:0000256" key="3">
    <source>
        <dbReference type="SAM" id="Coils"/>
    </source>
</evidence>
<accession>A0A4S2LSH0</accession>
<dbReference type="OrthoDB" id="6516566at2759"/>
<evidence type="ECO:0000259" key="5">
    <source>
        <dbReference type="PROSITE" id="PS50105"/>
    </source>
</evidence>
<keyword evidence="7" id="KW-1185">Reference proteome</keyword>
<dbReference type="Gene3D" id="1.10.150.50">
    <property type="entry name" value="Transcription Factor, Ets-1"/>
    <property type="match status" value="3"/>
</dbReference>
<evidence type="ECO:0000313" key="7">
    <source>
        <dbReference type="Proteomes" id="UP000308267"/>
    </source>
</evidence>
<comment type="caution">
    <text evidence="6">The sequence shown here is derived from an EMBL/GenBank/DDBJ whole genome shotgun (WGS) entry which is preliminary data.</text>
</comment>
<dbReference type="AlphaFoldDB" id="A0A4S2LSH0"/>
<dbReference type="SMART" id="SM00454">
    <property type="entry name" value="SAM"/>
    <property type="match status" value="3"/>
</dbReference>
<evidence type="ECO:0000313" key="6">
    <source>
        <dbReference type="EMBL" id="TGZ66752.1"/>
    </source>
</evidence>
<evidence type="ECO:0000256" key="2">
    <source>
        <dbReference type="ARBA" id="ARBA00023054"/>
    </source>
</evidence>
<feature type="region of interest" description="Disordered" evidence="4">
    <location>
        <begin position="427"/>
        <end position="498"/>
    </location>
</feature>
<evidence type="ECO:0000256" key="4">
    <source>
        <dbReference type="SAM" id="MobiDB-lite"/>
    </source>
</evidence>
<keyword evidence="1" id="KW-0677">Repeat</keyword>
<dbReference type="STRING" id="147828.A0A4S2LSH0"/>
<dbReference type="Proteomes" id="UP000308267">
    <property type="component" value="Unassembled WGS sequence"/>
</dbReference>
<feature type="region of interest" description="Disordered" evidence="4">
    <location>
        <begin position="1178"/>
        <end position="1205"/>
    </location>
</feature>
<feature type="region of interest" description="Disordered" evidence="4">
    <location>
        <begin position="712"/>
        <end position="762"/>
    </location>
</feature>
<protein>
    <recommendedName>
        <fullName evidence="5">SAM domain-containing protein</fullName>
    </recommendedName>
</protein>